<gene>
    <name evidence="2" type="ORF">SAMN02745129_2534</name>
</gene>
<dbReference type="AlphaFoldDB" id="A0A1M5UFP4"/>
<evidence type="ECO:0000256" key="1">
    <source>
        <dbReference type="SAM" id="MobiDB-lite"/>
    </source>
</evidence>
<keyword evidence="3" id="KW-1185">Reference proteome</keyword>
<dbReference type="STRING" id="299255.SAMN02745129_2534"/>
<accession>A0A1M5UFP4</accession>
<reference evidence="2 3" key="1">
    <citation type="submission" date="2016-11" db="EMBL/GenBank/DDBJ databases">
        <authorList>
            <person name="Jaros S."/>
            <person name="Januszkiewicz K."/>
            <person name="Wedrychowicz H."/>
        </authorList>
    </citation>
    <scope>NUCLEOTIDE SEQUENCE [LARGE SCALE GENOMIC DNA]</scope>
    <source>
        <strain evidence="2 3">DSM 16917</strain>
    </source>
</reference>
<organism evidence="2 3">
    <name type="scientific">Ferrimonas marina</name>
    <dbReference type="NCBI Taxonomy" id="299255"/>
    <lineage>
        <taxon>Bacteria</taxon>
        <taxon>Pseudomonadati</taxon>
        <taxon>Pseudomonadota</taxon>
        <taxon>Gammaproteobacteria</taxon>
        <taxon>Alteromonadales</taxon>
        <taxon>Ferrimonadaceae</taxon>
        <taxon>Ferrimonas</taxon>
    </lineage>
</organism>
<proteinExistence type="predicted"/>
<name>A0A1M5UFP4_9GAMM</name>
<sequence length="63" mass="6972">MSQWRDQLKSHTQALVSDFLAGKGDRGRIGACMANAIGKEMARERHRHHGDRSASAIGSQPER</sequence>
<evidence type="ECO:0000313" key="3">
    <source>
        <dbReference type="Proteomes" id="UP000184268"/>
    </source>
</evidence>
<feature type="region of interest" description="Disordered" evidence="1">
    <location>
        <begin position="41"/>
        <end position="63"/>
    </location>
</feature>
<protein>
    <submittedName>
        <fullName evidence="2">Uncharacterized protein</fullName>
    </submittedName>
</protein>
<dbReference type="EMBL" id="FQXG01000003">
    <property type="protein sequence ID" value="SHH61473.1"/>
    <property type="molecule type" value="Genomic_DNA"/>
</dbReference>
<evidence type="ECO:0000313" key="2">
    <source>
        <dbReference type="EMBL" id="SHH61473.1"/>
    </source>
</evidence>
<dbReference type="Proteomes" id="UP000184268">
    <property type="component" value="Unassembled WGS sequence"/>
</dbReference>